<feature type="repeat" description="PPR" evidence="3">
    <location>
        <begin position="260"/>
        <end position="294"/>
    </location>
</feature>
<evidence type="ECO:0000313" key="7">
    <source>
        <dbReference type="Proteomes" id="UP001054889"/>
    </source>
</evidence>
<dbReference type="GO" id="GO:0003723">
    <property type="term" value="F:RNA binding"/>
    <property type="evidence" value="ECO:0007669"/>
    <property type="project" value="InterPro"/>
</dbReference>
<dbReference type="EMBL" id="BQKI01000009">
    <property type="protein sequence ID" value="GJN01941.1"/>
    <property type="molecule type" value="Genomic_DNA"/>
</dbReference>
<dbReference type="Pfam" id="PF01535">
    <property type="entry name" value="PPR"/>
    <property type="match status" value="4"/>
</dbReference>
<reference evidence="6" key="2">
    <citation type="submission" date="2021-12" db="EMBL/GenBank/DDBJ databases">
        <title>Resequencing data analysis of finger millet.</title>
        <authorList>
            <person name="Hatakeyama M."/>
            <person name="Aluri S."/>
            <person name="Balachadran M.T."/>
            <person name="Sivarajan S.R."/>
            <person name="Poveda L."/>
            <person name="Shimizu-Inatsugi R."/>
            <person name="Schlapbach R."/>
            <person name="Sreeman S.M."/>
            <person name="Shimizu K.K."/>
        </authorList>
    </citation>
    <scope>NUCLEOTIDE SEQUENCE</scope>
</reference>
<evidence type="ECO:0000256" key="4">
    <source>
        <dbReference type="SAM" id="MobiDB-lite"/>
    </source>
</evidence>
<dbReference type="InterPro" id="IPR046960">
    <property type="entry name" value="PPR_At4g14850-like_plant"/>
</dbReference>
<gene>
    <name evidence="6" type="primary">ga19246</name>
    <name evidence="6" type="ORF">PR202_ga19246</name>
</gene>
<dbReference type="Proteomes" id="UP001054889">
    <property type="component" value="Unassembled WGS sequence"/>
</dbReference>
<feature type="repeat" description="PPR" evidence="3">
    <location>
        <begin position="462"/>
        <end position="496"/>
    </location>
</feature>
<dbReference type="Gene3D" id="1.25.40.10">
    <property type="entry name" value="Tetratricopeptide repeat domain"/>
    <property type="match status" value="6"/>
</dbReference>
<dbReference type="PANTHER" id="PTHR47926:SF370">
    <property type="entry name" value="DYW DOMAIN-CONTAINING PROTEIN"/>
    <property type="match status" value="1"/>
</dbReference>
<dbReference type="InterPro" id="IPR032867">
    <property type="entry name" value="DYW_dom"/>
</dbReference>
<reference evidence="6" key="1">
    <citation type="journal article" date="2018" name="DNA Res.">
        <title>Multiple hybrid de novo genome assembly of finger millet, an orphan allotetraploid crop.</title>
        <authorList>
            <person name="Hatakeyama M."/>
            <person name="Aluri S."/>
            <person name="Balachadran M.T."/>
            <person name="Sivarajan S.R."/>
            <person name="Patrignani A."/>
            <person name="Gruter S."/>
            <person name="Poveda L."/>
            <person name="Shimizu-Inatsugi R."/>
            <person name="Baeten J."/>
            <person name="Francoijs K.J."/>
            <person name="Nataraja K.N."/>
            <person name="Reddy Y.A.N."/>
            <person name="Phadnis S."/>
            <person name="Ravikumar R.L."/>
            <person name="Schlapbach R."/>
            <person name="Sreeman S.M."/>
            <person name="Shimizu K.K."/>
        </authorList>
    </citation>
    <scope>NUCLEOTIDE SEQUENCE</scope>
</reference>
<proteinExistence type="predicted"/>
<dbReference type="InterPro" id="IPR002885">
    <property type="entry name" value="PPR_rpt"/>
</dbReference>
<dbReference type="GO" id="GO:0008270">
    <property type="term" value="F:zinc ion binding"/>
    <property type="evidence" value="ECO:0007669"/>
    <property type="project" value="InterPro"/>
</dbReference>
<organism evidence="6 7">
    <name type="scientific">Eleusine coracana subsp. coracana</name>
    <dbReference type="NCBI Taxonomy" id="191504"/>
    <lineage>
        <taxon>Eukaryota</taxon>
        <taxon>Viridiplantae</taxon>
        <taxon>Streptophyta</taxon>
        <taxon>Embryophyta</taxon>
        <taxon>Tracheophyta</taxon>
        <taxon>Spermatophyta</taxon>
        <taxon>Magnoliopsida</taxon>
        <taxon>Liliopsida</taxon>
        <taxon>Poales</taxon>
        <taxon>Poaceae</taxon>
        <taxon>PACMAD clade</taxon>
        <taxon>Chloridoideae</taxon>
        <taxon>Cynodonteae</taxon>
        <taxon>Eleusininae</taxon>
        <taxon>Eleusine</taxon>
    </lineage>
</organism>
<feature type="compositionally biased region" description="Pro residues" evidence="4">
    <location>
        <begin position="1"/>
        <end position="21"/>
    </location>
</feature>
<feature type="repeat" description="PPR" evidence="3">
    <location>
        <begin position="732"/>
        <end position="766"/>
    </location>
</feature>
<name>A0AAV5CV38_ELECO</name>
<feature type="repeat" description="PPR" evidence="3">
    <location>
        <begin position="595"/>
        <end position="629"/>
    </location>
</feature>
<keyword evidence="1" id="KW-0677">Repeat</keyword>
<sequence>MVALPWPPPPSISPPPPPSPPAATSHMEVTQALADALRSCGARRALSGARALHGRLVAVGLASTVFLQNTLLHAYLSCGALSDARRLLLMDITHPNVVTHNVMLNGYVKLGRLSDAEDLFDRMPVRDVASWNTLMSGYFQSRQQFAALEIFVSMLRSDDSPPNAFTFGCAMKSCGALGWRGLALQLLGMVQKFESQYDSEVAASLVDMFVRCGDVDLASRLFVRVANPTIFCRNSMLVGYAKTYGVDHALEFFDNMPERDVISWNMMVSALAQSGRVREALDMVVEMHGKGVRLDSTTYTSSLTACARLSSLVWGKQLHAQAIRNLPRIDAYVASALVELYAKCDCFKEAKGVFGSLRDRNNVAWTVLIAGFLQYGRFTESIELFNQMRAELMTLDQFALATLVSGCCNRMDLSLGRQLHSLCIKSGQIKAVVVSNSLISMYAKCGNLQSAESVFKFMDERDIVSWTSMITVYSQVGNTIKAREFFDDMPMRNVITWNAMLGAYIQHGAEEDGLKMYSAILSEKDVRPDWVTYVTLFRGCADIGAKKLGDQIINHTVKIGLNLDTSVANAVITMYSKCGRISEARKVFDFLQGKDLVSWNAMITGYSQHGMGKQAMEIFDDMLKAGVKPDYISYVAVLSSCSHSGLVQEGKSYFDMMKRIHNISPGLEHYSCMVDLLGRAGLLSEAKNLIDEMPMEPTAEVWGALLSACKIHGNNELAEFAAKHLFELDSPDSGSYMLMAKIYADAGKSDDSAQVRKLMRDKGIKKNPGYSWMEVDNKVHVFKADDVSHPQVLAIRKKLDELMEKIALLGYVRTESPRSEIHHSEKLAVAFGIMSLPAWMPVHIMKNLRICSDCHTVIKLISSVTGREFVIRDAVRFHHFKGGSCSCGDYW</sequence>
<evidence type="ECO:0000313" key="6">
    <source>
        <dbReference type="EMBL" id="GJN01941.1"/>
    </source>
</evidence>
<dbReference type="PANTHER" id="PTHR47926">
    <property type="entry name" value="PENTATRICOPEPTIDE REPEAT-CONTAINING PROTEIN"/>
    <property type="match status" value="1"/>
</dbReference>
<accession>A0AAV5CV38</accession>
<dbReference type="FunFam" id="1.25.40.10:FF:000442">
    <property type="entry name" value="Pentatricopeptide repeat-containing protein At3g49710"/>
    <property type="match status" value="1"/>
</dbReference>
<dbReference type="Pfam" id="PF20431">
    <property type="entry name" value="E_motif"/>
    <property type="match status" value="1"/>
</dbReference>
<dbReference type="FunFam" id="1.25.40.10:FF:000366">
    <property type="entry name" value="Pentatricopeptide (PPR) repeat-containing protein"/>
    <property type="match status" value="1"/>
</dbReference>
<dbReference type="Pfam" id="PF14432">
    <property type="entry name" value="DYW_deaminase"/>
    <property type="match status" value="1"/>
</dbReference>
<feature type="repeat" description="PPR" evidence="3">
    <location>
        <begin position="361"/>
        <end position="395"/>
    </location>
</feature>
<dbReference type="AlphaFoldDB" id="A0AAV5CV38"/>
<feature type="region of interest" description="Disordered" evidence="4">
    <location>
        <begin position="1"/>
        <end position="24"/>
    </location>
</feature>
<dbReference type="InterPro" id="IPR046848">
    <property type="entry name" value="E_motif"/>
</dbReference>
<dbReference type="PROSITE" id="PS51375">
    <property type="entry name" value="PPR"/>
    <property type="match status" value="6"/>
</dbReference>
<dbReference type="Pfam" id="PF12854">
    <property type="entry name" value="PPR_1"/>
    <property type="match status" value="1"/>
</dbReference>
<dbReference type="FunFam" id="1.25.40.10:FF:001063">
    <property type="entry name" value="Pentatricopeptide repeat-containing protein isoform A"/>
    <property type="match status" value="1"/>
</dbReference>
<dbReference type="NCBIfam" id="TIGR00756">
    <property type="entry name" value="PPR"/>
    <property type="match status" value="6"/>
</dbReference>
<dbReference type="FunFam" id="1.25.40.10:FF:000031">
    <property type="entry name" value="Pentatricopeptide repeat-containing protein mitochondrial"/>
    <property type="match status" value="1"/>
</dbReference>
<dbReference type="InterPro" id="IPR011990">
    <property type="entry name" value="TPR-like_helical_dom_sf"/>
</dbReference>
<dbReference type="Pfam" id="PF13041">
    <property type="entry name" value="PPR_2"/>
    <property type="match status" value="4"/>
</dbReference>
<protein>
    <recommendedName>
        <fullName evidence="5">DYW domain-containing protein</fullName>
    </recommendedName>
</protein>
<comment type="caution">
    <text evidence="6">The sequence shown here is derived from an EMBL/GenBank/DDBJ whole genome shotgun (WGS) entry which is preliminary data.</text>
</comment>
<feature type="repeat" description="PPR" evidence="3">
    <location>
        <begin position="96"/>
        <end position="130"/>
    </location>
</feature>
<evidence type="ECO:0000259" key="5">
    <source>
        <dbReference type="Pfam" id="PF14432"/>
    </source>
</evidence>
<evidence type="ECO:0000256" key="3">
    <source>
        <dbReference type="PROSITE-ProRule" id="PRU00708"/>
    </source>
</evidence>
<evidence type="ECO:0000256" key="2">
    <source>
        <dbReference type="ARBA" id="ARBA00022946"/>
    </source>
</evidence>
<dbReference type="GO" id="GO:0009451">
    <property type="term" value="P:RNA modification"/>
    <property type="evidence" value="ECO:0007669"/>
    <property type="project" value="InterPro"/>
</dbReference>
<feature type="domain" description="DYW" evidence="5">
    <location>
        <begin position="821"/>
        <end position="891"/>
    </location>
</feature>
<keyword evidence="7" id="KW-1185">Reference proteome</keyword>
<keyword evidence="2" id="KW-0809">Transit peptide</keyword>
<dbReference type="FunFam" id="1.25.40.10:FF:000780">
    <property type="entry name" value="Pentatricopeptide repeat-containing protein isoform A"/>
    <property type="match status" value="1"/>
</dbReference>
<evidence type="ECO:0000256" key="1">
    <source>
        <dbReference type="ARBA" id="ARBA00022737"/>
    </source>
</evidence>